<feature type="repeat" description="ANK" evidence="3">
    <location>
        <begin position="391"/>
        <end position="423"/>
    </location>
</feature>
<feature type="repeat" description="ANK" evidence="3">
    <location>
        <begin position="150"/>
        <end position="182"/>
    </location>
</feature>
<dbReference type="InterPro" id="IPR001623">
    <property type="entry name" value="DnaJ_domain"/>
</dbReference>
<keyword evidence="7" id="KW-1185">Reference proteome</keyword>
<dbReference type="PRINTS" id="PR01415">
    <property type="entry name" value="ANKYRIN"/>
</dbReference>
<reference evidence="5" key="1">
    <citation type="submission" date="2021-02" db="EMBL/GenBank/DDBJ databases">
        <authorList>
            <person name="Nowell W R."/>
        </authorList>
    </citation>
    <scope>NUCLEOTIDE SEQUENCE</scope>
</reference>
<dbReference type="Proteomes" id="UP000663828">
    <property type="component" value="Unassembled WGS sequence"/>
</dbReference>
<dbReference type="OrthoDB" id="194358at2759"/>
<dbReference type="PANTHER" id="PTHR24171:SF8">
    <property type="entry name" value="BRCA1-ASSOCIATED RING DOMAIN PROTEIN 1"/>
    <property type="match status" value="1"/>
</dbReference>
<gene>
    <name evidence="5" type="ORF">EDS130_LOCUS6852</name>
    <name evidence="6" type="ORF">XAT740_LOCUS15019</name>
</gene>
<evidence type="ECO:0000256" key="1">
    <source>
        <dbReference type="ARBA" id="ARBA00022737"/>
    </source>
</evidence>
<dbReference type="PANTHER" id="PTHR24171">
    <property type="entry name" value="ANKYRIN REPEAT DOMAIN-CONTAINING PROTEIN 39-RELATED"/>
    <property type="match status" value="1"/>
</dbReference>
<evidence type="ECO:0000259" key="4">
    <source>
        <dbReference type="PROSITE" id="PS50076"/>
    </source>
</evidence>
<dbReference type="Gene3D" id="1.25.40.20">
    <property type="entry name" value="Ankyrin repeat-containing domain"/>
    <property type="match status" value="3"/>
</dbReference>
<dbReference type="Gene3D" id="1.10.287.110">
    <property type="entry name" value="DnaJ domain"/>
    <property type="match status" value="1"/>
</dbReference>
<accession>A0A813VK03</accession>
<organism evidence="5 8">
    <name type="scientific">Adineta ricciae</name>
    <name type="common">Rotifer</name>
    <dbReference type="NCBI Taxonomy" id="249248"/>
    <lineage>
        <taxon>Eukaryota</taxon>
        <taxon>Metazoa</taxon>
        <taxon>Spiralia</taxon>
        <taxon>Gnathifera</taxon>
        <taxon>Rotifera</taxon>
        <taxon>Eurotatoria</taxon>
        <taxon>Bdelloidea</taxon>
        <taxon>Adinetida</taxon>
        <taxon>Adinetidae</taxon>
        <taxon>Adineta</taxon>
    </lineage>
</organism>
<feature type="domain" description="J" evidence="4">
    <location>
        <begin position="4"/>
        <end position="72"/>
    </location>
</feature>
<evidence type="ECO:0000313" key="7">
    <source>
        <dbReference type="Proteomes" id="UP000663828"/>
    </source>
</evidence>
<dbReference type="GO" id="GO:0004842">
    <property type="term" value="F:ubiquitin-protein transferase activity"/>
    <property type="evidence" value="ECO:0007669"/>
    <property type="project" value="TreeGrafter"/>
</dbReference>
<sequence length="894" mass="102221">MATTPYRILGADLNSNYFQLRIAYLKRIHELKSDRERPTKHRRITPEHFRLICRAYETLSDHEKRRRFDEDEEWTYDIDISNYTLQQLAAEPDLANELKNRLHKAKLRQINERHPVTGHTPLYCAARACNIDAVYYLIEQGANPDIRQRTGSTALHAAAFFGHAEMVRCLLESGADYRIENKSGNLPERESHNDEVRETFKELKETPFVKAANDQLDWFKNVDNGVSHIDTQYHAQRQTLLQCACKKGHFELAIWFIEERGANLDIVDINLNSALHLAAYGGHTKIVRHLLFRGANPTLVNKWGMTSEQEGFAHGTDITNLFRDIRDQDMFRMARDGTTWWFQYYFDGKSPNATDERGTSLLYIACRFGQIAVAEWLLDNGANINAQTKDARSTPLHGAAYYNHLSTVELLLSRGADTSIKNKFNTTPYEEATNAEIKRLLERYRQDLAVEKVIPVHLYGDGKSSGDKPIATVQLEYKATIKDLIEALPDSMSKEYRWFSVARSPLNLVSNDIGLLSAVYRSRHVNTKFIDLPLCLIAYTSPRYKNSGYTARDELSSFDTRDFEKSFSAQCEIGSFKVEAVSNKKQTFNVGNIQFDFESNCTHSDVPLSIRYIISPDADEFRLPGCICLFEIRCKEQQHQLKELPTATIRGESNAKLYTWLPNSGYWFSHSNLHRRLSRLHGKHAFIREVEVVPKLFSLLPDMFIQVVPGKLFQTREHPIHCEYLKICEPDLSRFPHTAYHGTSIKLIRSILMDGLVMPSTIVSSGLRVCPPPNHIARGLKAFGKEDFANAIFVSPSIHYCSDPVYAVTFPYKDQQMIAVLDCRIRKDSFDAFPSTVKHYKPHSDDDVNSLEWRLQSPSAIQIVGIIFIPVITSRTAAVRLRANKLGVNPNDLE</sequence>
<dbReference type="GO" id="GO:0085020">
    <property type="term" value="P:protein K6-linked ubiquitination"/>
    <property type="evidence" value="ECO:0007669"/>
    <property type="project" value="TreeGrafter"/>
</dbReference>
<dbReference type="Pfam" id="PF12796">
    <property type="entry name" value="Ank_2"/>
    <property type="match status" value="3"/>
</dbReference>
<evidence type="ECO:0000313" key="5">
    <source>
        <dbReference type="EMBL" id="CAF0841317.1"/>
    </source>
</evidence>
<dbReference type="InterPro" id="IPR002110">
    <property type="entry name" value="Ankyrin_rpt"/>
</dbReference>
<dbReference type="SUPFAM" id="SSF48403">
    <property type="entry name" value="Ankyrin repeat"/>
    <property type="match status" value="1"/>
</dbReference>
<feature type="repeat" description="ANK" evidence="3">
    <location>
        <begin position="270"/>
        <end position="302"/>
    </location>
</feature>
<dbReference type="AlphaFoldDB" id="A0A813VK03"/>
<dbReference type="CDD" id="cd06257">
    <property type="entry name" value="DnaJ"/>
    <property type="match status" value="1"/>
</dbReference>
<dbReference type="InterPro" id="IPR036770">
    <property type="entry name" value="Ankyrin_rpt-contain_sf"/>
</dbReference>
<name>A0A813VK03_ADIRI</name>
<dbReference type="GO" id="GO:0070531">
    <property type="term" value="C:BRCA1-A complex"/>
    <property type="evidence" value="ECO:0007669"/>
    <property type="project" value="TreeGrafter"/>
</dbReference>
<dbReference type="SUPFAM" id="SSF46565">
    <property type="entry name" value="Chaperone J-domain"/>
    <property type="match status" value="1"/>
</dbReference>
<dbReference type="InterPro" id="IPR036869">
    <property type="entry name" value="J_dom_sf"/>
</dbReference>
<comment type="caution">
    <text evidence="5">The sequence shown here is derived from an EMBL/GenBank/DDBJ whole genome shotgun (WGS) entry which is preliminary data.</text>
</comment>
<dbReference type="SMART" id="SM00248">
    <property type="entry name" value="ANK"/>
    <property type="match status" value="6"/>
</dbReference>
<dbReference type="Pfam" id="PF00226">
    <property type="entry name" value="DnaJ"/>
    <property type="match status" value="1"/>
</dbReference>
<dbReference type="PROSITE" id="PS50088">
    <property type="entry name" value="ANK_REPEAT"/>
    <property type="match status" value="5"/>
</dbReference>
<proteinExistence type="predicted"/>
<dbReference type="PROSITE" id="PS50076">
    <property type="entry name" value="DNAJ_2"/>
    <property type="match status" value="1"/>
</dbReference>
<evidence type="ECO:0000313" key="8">
    <source>
        <dbReference type="Proteomes" id="UP000663852"/>
    </source>
</evidence>
<keyword evidence="2 3" id="KW-0040">ANK repeat</keyword>
<dbReference type="PROSITE" id="PS50297">
    <property type="entry name" value="ANK_REP_REGION"/>
    <property type="match status" value="5"/>
</dbReference>
<evidence type="ECO:0000256" key="3">
    <source>
        <dbReference type="PROSITE-ProRule" id="PRU00023"/>
    </source>
</evidence>
<dbReference type="GO" id="GO:0031436">
    <property type="term" value="C:BRCA1-BARD1 complex"/>
    <property type="evidence" value="ECO:0007669"/>
    <property type="project" value="TreeGrafter"/>
</dbReference>
<evidence type="ECO:0000313" key="6">
    <source>
        <dbReference type="EMBL" id="CAF1036278.1"/>
    </source>
</evidence>
<keyword evidence="1" id="KW-0677">Repeat</keyword>
<evidence type="ECO:0000256" key="2">
    <source>
        <dbReference type="ARBA" id="ARBA00023043"/>
    </source>
</evidence>
<dbReference type="EMBL" id="CAJNOJ010000020">
    <property type="protein sequence ID" value="CAF0841317.1"/>
    <property type="molecule type" value="Genomic_DNA"/>
</dbReference>
<dbReference type="EMBL" id="CAJNOR010000918">
    <property type="protein sequence ID" value="CAF1036278.1"/>
    <property type="molecule type" value="Genomic_DNA"/>
</dbReference>
<dbReference type="Proteomes" id="UP000663852">
    <property type="component" value="Unassembled WGS sequence"/>
</dbReference>
<feature type="repeat" description="ANK" evidence="3">
    <location>
        <begin position="117"/>
        <end position="149"/>
    </location>
</feature>
<dbReference type="PROSITE" id="PS00636">
    <property type="entry name" value="DNAJ_1"/>
    <property type="match status" value="1"/>
</dbReference>
<protein>
    <recommendedName>
        <fullName evidence="4">J domain-containing protein</fullName>
    </recommendedName>
</protein>
<dbReference type="InterPro" id="IPR018253">
    <property type="entry name" value="DnaJ_domain_CS"/>
</dbReference>
<feature type="repeat" description="ANK" evidence="3">
    <location>
        <begin position="357"/>
        <end position="389"/>
    </location>
</feature>